<evidence type="ECO:0000313" key="1">
    <source>
        <dbReference type="EMBL" id="MCF0264419.1"/>
    </source>
</evidence>
<protein>
    <submittedName>
        <fullName evidence="1">Uncharacterized protein</fullName>
    </submittedName>
</protein>
<accession>A0A8X8GCH2</accession>
<dbReference type="EMBL" id="JAHWXT010000002">
    <property type="protein sequence ID" value="MCF0264419.1"/>
    <property type="molecule type" value="Genomic_DNA"/>
</dbReference>
<dbReference type="RefSeq" id="WP_234623179.1">
    <property type="nucleotide sequence ID" value="NZ_JAHWXT010000002.1"/>
</dbReference>
<proteinExistence type="predicted"/>
<dbReference type="AlphaFoldDB" id="A0A8X8GCH2"/>
<sequence>MACLYDRYEIGKVAEEIIRNKGFSITYHDELEIYLAKNEQGWNFRAETICALLGLITVHEENLDIASDDKLNLYEFSDVLPLIKTQKPNYIAVYEKKK</sequence>
<gene>
    <name evidence="1" type="ORF">KW868_08085</name>
</gene>
<name>A0A8X8GCH2_ACIGI</name>
<dbReference type="Proteomes" id="UP000887320">
    <property type="component" value="Unassembled WGS sequence"/>
</dbReference>
<reference evidence="1" key="1">
    <citation type="submission" date="2021-07" db="EMBL/GenBank/DDBJ databases">
        <authorList>
            <person name="Fernandez M."/>
            <person name="Pereira P."/>
            <person name="Torres Tejerizo G.A."/>
            <person name="Gonzalez P."/>
            <person name="Agostini E."/>
        </authorList>
    </citation>
    <scope>NUCLEOTIDE SEQUENCE</scope>
    <source>
        <strain evidence="1">SFC 500-1A</strain>
    </source>
</reference>
<evidence type="ECO:0000313" key="2">
    <source>
        <dbReference type="Proteomes" id="UP000887320"/>
    </source>
</evidence>
<organism evidence="1 2">
    <name type="scientific">Acinetobacter guillouiae</name>
    <name type="common">Acinetobacter genomosp. 11</name>
    <dbReference type="NCBI Taxonomy" id="106649"/>
    <lineage>
        <taxon>Bacteria</taxon>
        <taxon>Pseudomonadati</taxon>
        <taxon>Pseudomonadota</taxon>
        <taxon>Gammaproteobacteria</taxon>
        <taxon>Moraxellales</taxon>
        <taxon>Moraxellaceae</taxon>
        <taxon>Acinetobacter</taxon>
    </lineage>
</organism>
<comment type="caution">
    <text evidence="1">The sequence shown here is derived from an EMBL/GenBank/DDBJ whole genome shotgun (WGS) entry which is preliminary data.</text>
</comment>